<keyword evidence="2" id="KW-0812">Transmembrane</keyword>
<feature type="transmembrane region" description="Helical" evidence="2">
    <location>
        <begin position="530"/>
        <end position="550"/>
    </location>
</feature>
<dbReference type="InterPro" id="IPR022435">
    <property type="entry name" value="Surface-anchored_actinobac"/>
</dbReference>
<accession>F8E2D2</accession>
<organism evidence="3 4">
    <name type="scientific">Corynebacterium resistens (strain DSM 45100 / JCM 12819 / GTC 2026 / SICGH 158)</name>
    <dbReference type="NCBI Taxonomy" id="662755"/>
    <lineage>
        <taxon>Bacteria</taxon>
        <taxon>Bacillati</taxon>
        <taxon>Actinomycetota</taxon>
        <taxon>Actinomycetes</taxon>
        <taxon>Mycobacteriales</taxon>
        <taxon>Corynebacteriaceae</taxon>
        <taxon>Corynebacterium</taxon>
    </lineage>
</organism>
<keyword evidence="4" id="KW-1185">Reference proteome</keyword>
<dbReference type="NCBIfam" id="NF038134">
    <property type="entry name" value="choice_anch_M"/>
    <property type="match status" value="2"/>
</dbReference>
<dbReference type="CDD" id="cd00146">
    <property type="entry name" value="PKD"/>
    <property type="match status" value="1"/>
</dbReference>
<keyword evidence="2" id="KW-0472">Membrane</keyword>
<sequence>MPRSVSFSVRRAAIAMSTALSVTALGAVGLGGAGGVGIQTAQAAESKTVLKSGHIDAFNVSASGNKLRLQLKEDVTGTHVKRNPENVELCVTKKAWTSQTSGVSFIGKGSYFLPQGSDGSNTIWPGWDTSDVRGSGAKSVDIKIASLQGPGKVYLWQNGNLGGNGQPVTGNYQLRSGAKINVPSPAHVHANWAFTKPGRYTMQVQAKADNGATSQTATYNWTVEGDGVSCGQGSNAGSTGAGMVGKSNAGKNTGTSVATEKESTARGGGIVSGIKNAAHEGSSAPTCKKGEPALRARVKDDRQSPPVWRAPNSLTFGLGGAAKAQLPQSLGPIKKGTVWMIGATQQNGVPWLGTNTMNPKLLAHTTGDVTFKLSSFSGPGNMFVYEQGNLGQVVGNKWFQATGGQVSGAHKVPRNSHVHPNWVFDKPGTYKVGITQTATLKNGKKISAPAVLTFKVGGSGNANSGHFDFGADVTTNGDCEASGAAGGGASGSGASDATGSSAGGSGSSAGGADGQSDDSLADTGMTTGTLPMLAVGLGITVLGAGIIYYLRSSQAILRTYGRR</sequence>
<reference evidence="3 4" key="1">
    <citation type="journal article" date="2012" name="BMC Genomics">
        <title>Complete genome sequence, lifestyle, and multi-drug resistance of the human pathogen Corynebacterium resistens DSM 45100 isolated from blood samples of a leukemia patient.</title>
        <authorList>
            <person name="Schroder J."/>
            <person name="Maus I."/>
            <person name="Meyer K."/>
            <person name="Wordemann S."/>
            <person name="Blom J."/>
            <person name="Jaenicke S."/>
            <person name="Schneider J."/>
            <person name="Trost E."/>
            <person name="Tauch A."/>
        </authorList>
    </citation>
    <scope>NUCLEOTIDE SEQUENCE [LARGE SCALE GENOMIC DNA]</scope>
    <source>
        <strain evidence="4">DSM 45100 / JCM 12819 / CCUG 50093 / GTC 2026 / SICGH 158</strain>
    </source>
</reference>
<protein>
    <submittedName>
        <fullName evidence="3">Surface-anchored protein</fullName>
    </submittedName>
</protein>
<feature type="region of interest" description="Disordered" evidence="1">
    <location>
        <begin position="482"/>
        <end position="523"/>
    </location>
</feature>
<evidence type="ECO:0000256" key="1">
    <source>
        <dbReference type="SAM" id="MobiDB-lite"/>
    </source>
</evidence>
<evidence type="ECO:0000313" key="4">
    <source>
        <dbReference type="Proteomes" id="UP000000492"/>
    </source>
</evidence>
<name>F8E2D2_CORRG</name>
<dbReference type="STRING" id="662755.CRES_1897"/>
<dbReference type="eggNOG" id="COG0803">
    <property type="taxonomic scope" value="Bacteria"/>
</dbReference>
<keyword evidence="2" id="KW-1133">Transmembrane helix</keyword>
<evidence type="ECO:0000256" key="2">
    <source>
        <dbReference type="SAM" id="Phobius"/>
    </source>
</evidence>
<dbReference type="Proteomes" id="UP000000492">
    <property type="component" value="Chromosome"/>
</dbReference>
<feature type="compositionally biased region" description="Gly residues" evidence="1">
    <location>
        <begin position="501"/>
        <end position="513"/>
    </location>
</feature>
<dbReference type="NCBIfam" id="TIGR03773">
    <property type="entry name" value="anch_rpt_wall"/>
    <property type="match status" value="1"/>
</dbReference>
<feature type="region of interest" description="Disordered" evidence="1">
    <location>
        <begin position="239"/>
        <end position="268"/>
    </location>
</feature>
<gene>
    <name evidence="3" type="primary">sapD</name>
    <name evidence="3" type="ordered locus">CRES_1897</name>
</gene>
<dbReference type="AlphaFoldDB" id="F8E2D2"/>
<dbReference type="EMBL" id="CP002857">
    <property type="protein sequence ID" value="AEI10250.1"/>
    <property type="molecule type" value="Genomic_DNA"/>
</dbReference>
<dbReference type="NCBIfam" id="TIGR03769">
    <property type="entry name" value="P_ac_wall_RPT"/>
    <property type="match status" value="2"/>
</dbReference>
<dbReference type="InterPro" id="IPR022395">
    <property type="entry name" value="CHP03773_ABC_transptr-like"/>
</dbReference>
<proteinExistence type="predicted"/>
<dbReference type="RefSeq" id="WP_013889234.1">
    <property type="nucleotide sequence ID" value="NC_015673.1"/>
</dbReference>
<dbReference type="HOGENOM" id="CLU_510670_0_0_11"/>
<feature type="compositionally biased region" description="Polar residues" evidence="1">
    <location>
        <begin position="249"/>
        <end position="258"/>
    </location>
</feature>
<evidence type="ECO:0000313" key="3">
    <source>
        <dbReference type="EMBL" id="AEI10250.1"/>
    </source>
</evidence>
<dbReference type="KEGG" id="crd:CRES_1897"/>
<dbReference type="OrthoDB" id="4424311at2"/>